<evidence type="ECO:0000313" key="8">
    <source>
        <dbReference type="EMBL" id="ACX96305.1"/>
    </source>
</evidence>
<dbReference type="PROSITE" id="PS01071">
    <property type="entry name" value="GRPE"/>
    <property type="match status" value="1"/>
</dbReference>
<dbReference type="GO" id="GO:0051087">
    <property type="term" value="F:protein-folding chaperone binding"/>
    <property type="evidence" value="ECO:0007669"/>
    <property type="project" value="InterPro"/>
</dbReference>
<keyword evidence="3" id="KW-0963">Cytoplasm</keyword>
<dbReference type="GO" id="GO:0005829">
    <property type="term" value="C:cytosol"/>
    <property type="evidence" value="ECO:0007669"/>
    <property type="project" value="TreeGrafter"/>
</dbReference>
<reference evidence="8 9" key="1">
    <citation type="submission" date="2009-10" db="EMBL/GenBank/DDBJ databases">
        <title>Complete sequence of Halothiobacillus neapolitanus c2.</title>
        <authorList>
            <consortium name="US DOE Joint Genome Institute"/>
            <person name="Lucas S."/>
            <person name="Copeland A."/>
            <person name="Lapidus A."/>
            <person name="Glavina del Rio T."/>
            <person name="Tice H."/>
            <person name="Bruce D."/>
            <person name="Goodwin L."/>
            <person name="Pitluck S."/>
            <person name="Davenport K."/>
            <person name="Brettin T."/>
            <person name="Detter J.C."/>
            <person name="Han C."/>
            <person name="Tapia R."/>
            <person name="Larimer F."/>
            <person name="Land M."/>
            <person name="Hauser L."/>
            <person name="Kyrpides N."/>
            <person name="Mikhailova N."/>
            <person name="Kerfeld C."/>
            <person name="Cannon G."/>
            <person name="Heinhort S."/>
        </authorList>
    </citation>
    <scope>NUCLEOTIDE SEQUENCE [LARGE SCALE GENOMIC DNA]</scope>
    <source>
        <strain evidence="9">ATCC 23641 / c2</strain>
    </source>
</reference>
<dbReference type="GO" id="GO:0000774">
    <property type="term" value="F:adenyl-nucleotide exchange factor activity"/>
    <property type="evidence" value="ECO:0007669"/>
    <property type="project" value="InterPro"/>
</dbReference>
<dbReference type="Gene3D" id="2.30.22.10">
    <property type="entry name" value="Head domain of nucleotide exchange factor GrpE"/>
    <property type="match status" value="1"/>
</dbReference>
<evidence type="ECO:0000256" key="1">
    <source>
        <dbReference type="ARBA" id="ARBA00009054"/>
    </source>
</evidence>
<dbReference type="Proteomes" id="UP000009102">
    <property type="component" value="Chromosome"/>
</dbReference>
<dbReference type="NCBIfam" id="NF010738">
    <property type="entry name" value="PRK14140.1"/>
    <property type="match status" value="1"/>
</dbReference>
<name>D0L0T2_HALNC</name>
<gene>
    <name evidence="3" type="primary">grpE</name>
    <name evidence="8" type="ordered locus">Hneap_1473</name>
</gene>
<keyword evidence="2 3" id="KW-0143">Chaperone</keyword>
<evidence type="ECO:0000256" key="3">
    <source>
        <dbReference type="HAMAP-Rule" id="MF_01151"/>
    </source>
</evidence>
<dbReference type="PANTHER" id="PTHR21237:SF23">
    <property type="entry name" value="GRPE PROTEIN HOMOLOG, MITOCHONDRIAL"/>
    <property type="match status" value="1"/>
</dbReference>
<accession>D0L0T2</accession>
<proteinExistence type="inferred from homology"/>
<comment type="subcellular location">
    <subcellularLocation>
        <location evidence="3">Cytoplasm</location>
    </subcellularLocation>
</comment>
<dbReference type="NCBIfam" id="NF010737">
    <property type="entry name" value="PRK14139.1"/>
    <property type="match status" value="1"/>
</dbReference>
<evidence type="ECO:0000256" key="6">
    <source>
        <dbReference type="SAM" id="Coils"/>
    </source>
</evidence>
<comment type="subunit">
    <text evidence="3">Homodimer.</text>
</comment>
<dbReference type="PANTHER" id="PTHR21237">
    <property type="entry name" value="GRPE PROTEIN"/>
    <property type="match status" value="1"/>
</dbReference>
<dbReference type="NCBIfam" id="NF010748">
    <property type="entry name" value="PRK14150.1"/>
    <property type="match status" value="1"/>
</dbReference>
<comment type="similarity">
    <text evidence="1 3 5">Belongs to the GrpE family.</text>
</comment>
<keyword evidence="6" id="KW-0175">Coiled coil</keyword>
<organism evidence="8 9">
    <name type="scientific">Halothiobacillus neapolitanus (strain ATCC 23641 / DSM 15147 / CIP 104769 / NCIMB 8539 / c2)</name>
    <name type="common">Thiobacillus neapolitanus</name>
    <dbReference type="NCBI Taxonomy" id="555778"/>
    <lineage>
        <taxon>Bacteria</taxon>
        <taxon>Pseudomonadati</taxon>
        <taxon>Pseudomonadota</taxon>
        <taxon>Gammaproteobacteria</taxon>
        <taxon>Chromatiales</taxon>
        <taxon>Halothiobacillaceae</taxon>
        <taxon>Halothiobacillus</taxon>
    </lineage>
</organism>
<keyword evidence="3 4" id="KW-0346">Stress response</keyword>
<dbReference type="SUPFAM" id="SSF51064">
    <property type="entry name" value="Head domain of nucleotide exchange factor GrpE"/>
    <property type="match status" value="1"/>
</dbReference>
<feature type="coiled-coil region" evidence="6">
    <location>
        <begin position="50"/>
        <end position="114"/>
    </location>
</feature>
<evidence type="ECO:0000256" key="5">
    <source>
        <dbReference type="RuleBase" id="RU004478"/>
    </source>
</evidence>
<sequence length="190" mass="21824">MTEQSKQPHDENMTQDLNQDSNQDMNKEEQAEQSVTANETLDPRVLAEQLAERDQEILRLHAEMENLRKRVERDIENARKFALERFVDGLLPVIDSLEMGIQASENENTSLEKIREGSEMTLNLFLQTMEKFGVHPVHPVGERFNPDHHQAISVQPHEGPADHVISVMQKGYLLRDRLVRPALVVVSKNQ</sequence>
<evidence type="ECO:0000256" key="2">
    <source>
        <dbReference type="ARBA" id="ARBA00023186"/>
    </source>
</evidence>
<dbReference type="KEGG" id="hna:Hneap_1473"/>
<comment type="function">
    <text evidence="3 4">Participates actively in the response to hyperosmotic and heat shock by preventing the aggregation of stress-denatured proteins, in association with DnaK and GrpE. It is the nucleotide exchange factor for DnaK and may function as a thermosensor. Unfolded proteins bind initially to DnaJ; upon interaction with the DnaJ-bound protein, DnaK hydrolyzes its bound ATP, resulting in the formation of a stable complex. GrpE releases ADP from DnaK; ATP binding to DnaK triggers the release of the substrate protein, thus completing the reaction cycle. Several rounds of ATP-dependent interactions between DnaJ, DnaK and GrpE are required for fully efficient folding.</text>
</comment>
<dbReference type="HAMAP" id="MF_01151">
    <property type="entry name" value="GrpE"/>
    <property type="match status" value="1"/>
</dbReference>
<dbReference type="GO" id="GO:0042803">
    <property type="term" value="F:protein homodimerization activity"/>
    <property type="evidence" value="ECO:0007669"/>
    <property type="project" value="InterPro"/>
</dbReference>
<dbReference type="GO" id="GO:0051082">
    <property type="term" value="F:unfolded protein binding"/>
    <property type="evidence" value="ECO:0007669"/>
    <property type="project" value="TreeGrafter"/>
</dbReference>
<dbReference type="InterPro" id="IPR009012">
    <property type="entry name" value="GrpE_head"/>
</dbReference>
<dbReference type="STRING" id="555778.Hneap_1473"/>
<dbReference type="InterPro" id="IPR000740">
    <property type="entry name" value="GrpE"/>
</dbReference>
<dbReference type="GO" id="GO:0006457">
    <property type="term" value="P:protein folding"/>
    <property type="evidence" value="ECO:0007669"/>
    <property type="project" value="InterPro"/>
</dbReference>
<feature type="compositionally biased region" description="Polar residues" evidence="7">
    <location>
        <begin position="14"/>
        <end position="24"/>
    </location>
</feature>
<evidence type="ECO:0000256" key="7">
    <source>
        <dbReference type="SAM" id="MobiDB-lite"/>
    </source>
</evidence>
<evidence type="ECO:0000256" key="4">
    <source>
        <dbReference type="RuleBase" id="RU000639"/>
    </source>
</evidence>
<feature type="compositionally biased region" description="Basic and acidic residues" evidence="7">
    <location>
        <begin position="1"/>
        <end position="12"/>
    </location>
</feature>
<dbReference type="OrthoDB" id="9789811at2"/>
<keyword evidence="9" id="KW-1185">Reference proteome</keyword>
<dbReference type="RefSeq" id="WP_012824339.1">
    <property type="nucleotide sequence ID" value="NC_013422.1"/>
</dbReference>
<protein>
    <recommendedName>
        <fullName evidence="3 4">Protein GrpE</fullName>
    </recommendedName>
    <alternativeName>
        <fullName evidence="3">HSP-70 cofactor</fullName>
    </alternativeName>
</protein>
<dbReference type="CDD" id="cd00446">
    <property type="entry name" value="GrpE"/>
    <property type="match status" value="1"/>
</dbReference>
<evidence type="ECO:0000313" key="9">
    <source>
        <dbReference type="Proteomes" id="UP000009102"/>
    </source>
</evidence>
<dbReference type="eggNOG" id="COG0576">
    <property type="taxonomic scope" value="Bacteria"/>
</dbReference>
<dbReference type="EMBL" id="CP001801">
    <property type="protein sequence ID" value="ACX96305.1"/>
    <property type="molecule type" value="Genomic_DNA"/>
</dbReference>
<dbReference type="HOGENOM" id="CLU_057217_6_0_6"/>
<feature type="region of interest" description="Disordered" evidence="7">
    <location>
        <begin position="1"/>
        <end position="44"/>
    </location>
</feature>
<dbReference type="Gene3D" id="3.90.20.20">
    <property type="match status" value="1"/>
</dbReference>
<dbReference type="SUPFAM" id="SSF58014">
    <property type="entry name" value="Coiled-coil domain of nucleotide exchange factor GrpE"/>
    <property type="match status" value="1"/>
</dbReference>
<dbReference type="AlphaFoldDB" id="D0L0T2"/>
<dbReference type="InterPro" id="IPR013805">
    <property type="entry name" value="GrpE_CC"/>
</dbReference>
<dbReference type="PRINTS" id="PR00773">
    <property type="entry name" value="GRPEPROTEIN"/>
</dbReference>
<dbReference type="Pfam" id="PF01025">
    <property type="entry name" value="GrpE"/>
    <property type="match status" value="1"/>
</dbReference>